<evidence type="ECO:0000313" key="6">
    <source>
        <dbReference type="Proteomes" id="UP001620645"/>
    </source>
</evidence>
<evidence type="ECO:0000313" key="5">
    <source>
        <dbReference type="EMBL" id="KAL3094282.1"/>
    </source>
</evidence>
<gene>
    <name evidence="5" type="ORF">niasHS_004038</name>
</gene>
<keyword evidence="3" id="KW-0378">Hydrolase</keyword>
<dbReference type="InterPro" id="IPR002018">
    <property type="entry name" value="CarbesteraseB"/>
</dbReference>
<dbReference type="Gene3D" id="1.10.238.10">
    <property type="entry name" value="EF-hand"/>
    <property type="match status" value="1"/>
</dbReference>
<dbReference type="PROSITE" id="PS00122">
    <property type="entry name" value="CARBOXYLESTERASE_B_1"/>
    <property type="match status" value="1"/>
</dbReference>
<name>A0ABD2JUI3_HETSC</name>
<reference evidence="5 6" key="1">
    <citation type="submission" date="2024-10" db="EMBL/GenBank/DDBJ databases">
        <authorList>
            <person name="Kim D."/>
        </authorList>
    </citation>
    <scope>NUCLEOTIDE SEQUENCE [LARGE SCALE GENOMIC DNA]</scope>
    <source>
        <strain evidence="5">Taebaek</strain>
    </source>
</reference>
<dbReference type="SUPFAM" id="SSF47473">
    <property type="entry name" value="EF-hand"/>
    <property type="match status" value="1"/>
</dbReference>
<dbReference type="PROSITE" id="PS50222">
    <property type="entry name" value="EF_HAND_2"/>
    <property type="match status" value="2"/>
</dbReference>
<keyword evidence="2" id="KW-0719">Serine esterase</keyword>
<dbReference type="InterPro" id="IPR019826">
    <property type="entry name" value="Carboxylesterase_B_AS"/>
</dbReference>
<sequence>MILHVSLIKFAASTAFAPIEEFSTESEDDELSASASPIVATKNGQIRGFRRQLDPALDADKVLFDQADIFLGIPFAQPPVDGLRLERPLPPRNWTGIFDATAMPSPCMPQLLFAAPNFDENCLQLNVMSPAPVVPSAAGDTAARRFPVLVFIHGGAFIIGGTFVEGYANISNNFVAQGIVVVTVQYRLNFLGFFTDGTDQNPGNLGLWDQRQALLWVRENIAAFGGDPNRVTVWGQSAGAASTSILALSPQTRDLFHQAIQMSGSALCPWAVNDLVRDGSDRTAKAMGCGGTNGEQNVRDCVKRVELEDLMDAIQKLDLIRLDLAMTRFNPRVDGEFVPSANLSLLIRTAPPKPTMMGFTPHEALFLTTHSPNSLLTFNSALTVTNLNTFGHEQLVKFIQKIIQSEQIGRNANGREGEKRKRAIVEELIKFYADETPTNDTMHWLKQYTLFLSDVLFIMPILAEARLKSALGWPVFLHQFDHLNKGHAKLLPFRAVAHTAEYAFTLGVPLLGNFELDEDDRRVRAEMVHAYGSFVKNGMPNMLNGERDWPPLGTDRRQPVRLVHIKRPNTVAETGPRDVAQKETFWRRLSTLKGYTETERQQRFHIPFLAFLANIVGEEMLFVCPTFLLLLLFFCSTNFFSIVSTSADQNVENSEAVQNENVLLQRPLNIIELADTDGDGRISLDGELKQFLESAKFELMFKALFDHQPRGELRLEGFKKPSILRDEMNVNKNGGIDWHEFKLFMYELGKQLVDADHDGFTTLTESQAFYSWEYTLVGKE</sequence>
<dbReference type="Pfam" id="PF00135">
    <property type="entry name" value="COesterase"/>
    <property type="match status" value="1"/>
</dbReference>
<dbReference type="EMBL" id="JBICCN010000095">
    <property type="protein sequence ID" value="KAL3094282.1"/>
    <property type="molecule type" value="Genomic_DNA"/>
</dbReference>
<evidence type="ECO:0000256" key="1">
    <source>
        <dbReference type="ARBA" id="ARBA00005964"/>
    </source>
</evidence>
<organism evidence="5 6">
    <name type="scientific">Heterodera schachtii</name>
    <name type="common">Sugarbeet cyst nematode worm</name>
    <name type="synonym">Tylenchus schachtii</name>
    <dbReference type="NCBI Taxonomy" id="97005"/>
    <lineage>
        <taxon>Eukaryota</taxon>
        <taxon>Metazoa</taxon>
        <taxon>Ecdysozoa</taxon>
        <taxon>Nematoda</taxon>
        <taxon>Chromadorea</taxon>
        <taxon>Rhabditida</taxon>
        <taxon>Tylenchina</taxon>
        <taxon>Tylenchomorpha</taxon>
        <taxon>Tylenchoidea</taxon>
        <taxon>Heteroderidae</taxon>
        <taxon>Heteroderinae</taxon>
        <taxon>Heterodera</taxon>
    </lineage>
</organism>
<dbReference type="InterPro" id="IPR011992">
    <property type="entry name" value="EF-hand-dom_pair"/>
</dbReference>
<evidence type="ECO:0000256" key="3">
    <source>
        <dbReference type="ARBA" id="ARBA00022801"/>
    </source>
</evidence>
<evidence type="ECO:0000256" key="2">
    <source>
        <dbReference type="ARBA" id="ARBA00022487"/>
    </source>
</evidence>
<dbReference type="Pfam" id="PF13202">
    <property type="entry name" value="EF-hand_5"/>
    <property type="match status" value="1"/>
</dbReference>
<comment type="similarity">
    <text evidence="1">Belongs to the type-B carboxylesterase/lipase family.</text>
</comment>
<protein>
    <recommendedName>
        <fullName evidence="4">EF-hand domain-containing protein</fullName>
    </recommendedName>
</protein>
<dbReference type="InterPro" id="IPR029058">
    <property type="entry name" value="AB_hydrolase_fold"/>
</dbReference>
<keyword evidence="6" id="KW-1185">Reference proteome</keyword>
<dbReference type="AlphaFoldDB" id="A0ABD2JUI3"/>
<dbReference type="SUPFAM" id="SSF53474">
    <property type="entry name" value="alpha/beta-Hydrolases"/>
    <property type="match status" value="1"/>
</dbReference>
<dbReference type="InterPro" id="IPR002048">
    <property type="entry name" value="EF_hand_dom"/>
</dbReference>
<dbReference type="GO" id="GO:0052689">
    <property type="term" value="F:carboxylic ester hydrolase activity"/>
    <property type="evidence" value="ECO:0007669"/>
    <property type="project" value="UniProtKB-KW"/>
</dbReference>
<evidence type="ECO:0000259" key="4">
    <source>
        <dbReference type="PROSITE" id="PS50222"/>
    </source>
</evidence>
<accession>A0ABD2JUI3</accession>
<dbReference type="Gene3D" id="3.40.50.1820">
    <property type="entry name" value="alpha/beta hydrolase"/>
    <property type="match status" value="1"/>
</dbReference>
<dbReference type="Proteomes" id="UP001620645">
    <property type="component" value="Unassembled WGS sequence"/>
</dbReference>
<comment type="caution">
    <text evidence="5">The sequence shown here is derived from an EMBL/GenBank/DDBJ whole genome shotgun (WGS) entry which is preliminary data.</text>
</comment>
<feature type="domain" description="EF-hand" evidence="4">
    <location>
        <begin position="662"/>
        <end position="698"/>
    </location>
</feature>
<dbReference type="PANTHER" id="PTHR43918:SF4">
    <property type="entry name" value="CARBOXYLIC ESTER HYDROLASE"/>
    <property type="match status" value="1"/>
</dbReference>
<dbReference type="InterPro" id="IPR050654">
    <property type="entry name" value="AChE-related_enzymes"/>
</dbReference>
<proteinExistence type="inferred from homology"/>
<feature type="domain" description="EF-hand" evidence="4">
    <location>
        <begin position="726"/>
        <end position="751"/>
    </location>
</feature>
<dbReference type="PANTHER" id="PTHR43918">
    <property type="entry name" value="ACETYLCHOLINESTERASE"/>
    <property type="match status" value="1"/>
</dbReference>